<keyword evidence="3" id="KW-0687">Ribonucleoprotein</keyword>
<dbReference type="NCBIfam" id="NF003140">
    <property type="entry name" value="PRK04053.1"/>
    <property type="match status" value="1"/>
</dbReference>
<dbReference type="GO" id="GO:1990904">
    <property type="term" value="C:ribonucleoprotein complex"/>
    <property type="evidence" value="ECO:0007669"/>
    <property type="project" value="UniProtKB-KW"/>
</dbReference>
<accession>A0A0F6PYI8</accession>
<dbReference type="PANTHER" id="PTHR10871">
    <property type="entry name" value="30S RIBOSOMAL PROTEIN S13/40S RIBOSOMAL PROTEIN S18"/>
    <property type="match status" value="1"/>
</dbReference>
<dbReference type="Gene3D" id="4.10.910.10">
    <property type="entry name" value="30s ribosomal protein s13, domain 2"/>
    <property type="match status" value="1"/>
</dbReference>
<sequence>MSSEESFQYIVRIGGSDIRGDYLTVHGLTKIKGVGPRLSRIILEKTGIPTNIRIGFISEDDLSKIDDVLSNPNSFNIPRFLLNRIKDPITGKDTNLIGNDLATSLKNDIDRMKKTRSIKGIRHSLGLTVRGQRTRTSGRGTGKSVGVQRRK</sequence>
<evidence type="ECO:0000256" key="4">
    <source>
        <dbReference type="SAM" id="MobiDB-lite"/>
    </source>
</evidence>
<organism evidence="5">
    <name type="scientific">uncultured organism</name>
    <dbReference type="NCBI Taxonomy" id="155900"/>
    <lineage>
        <taxon>unclassified sequences</taxon>
        <taxon>environmental samples</taxon>
    </lineage>
</organism>
<dbReference type="Gene3D" id="1.10.8.50">
    <property type="match status" value="1"/>
</dbReference>
<dbReference type="HAMAP" id="MF_01315">
    <property type="entry name" value="Ribosomal_uS13"/>
    <property type="match status" value="1"/>
</dbReference>
<reference evidence="5" key="1">
    <citation type="journal article" date="2015" name="Nature">
        <title>Complex archaea that bridge the gap between prokaryotes and eukaryotes.</title>
        <authorList>
            <person name="Spang A."/>
            <person name="Saw J.H."/>
            <person name="Jorgensen S.L."/>
            <person name="Zaremba-Niedzwiedzka K."/>
            <person name="Martijn J."/>
            <person name="Lind A.E."/>
            <person name="van Eijk R."/>
            <person name="Schleper C."/>
            <person name="Guy L."/>
            <person name="Ettema T.J."/>
        </authorList>
    </citation>
    <scope>NUCLEOTIDE SEQUENCE</scope>
</reference>
<dbReference type="GO" id="GO:0003723">
    <property type="term" value="F:RNA binding"/>
    <property type="evidence" value="ECO:0007669"/>
    <property type="project" value="InterPro"/>
</dbReference>
<dbReference type="PROSITE" id="PS00646">
    <property type="entry name" value="RIBOSOMAL_S13_1"/>
    <property type="match status" value="1"/>
</dbReference>
<dbReference type="InterPro" id="IPR027437">
    <property type="entry name" value="Rbsml_uS13_C"/>
</dbReference>
<evidence type="ECO:0000313" key="5">
    <source>
        <dbReference type="EMBL" id="AKC94889.1"/>
    </source>
</evidence>
<comment type="similarity">
    <text evidence="1">Belongs to the universal ribosomal protein uS13 family.</text>
</comment>
<dbReference type="AlphaFoldDB" id="A0A0F6PYI8"/>
<dbReference type="PROSITE" id="PS50159">
    <property type="entry name" value="RIBOSOMAL_S13_2"/>
    <property type="match status" value="1"/>
</dbReference>
<name>A0A0F6PYI8_9ZZZZ</name>
<dbReference type="PIRSF" id="PIRSF002134">
    <property type="entry name" value="Ribosomal_S13"/>
    <property type="match status" value="1"/>
</dbReference>
<feature type="region of interest" description="Disordered" evidence="4">
    <location>
        <begin position="132"/>
        <end position="151"/>
    </location>
</feature>
<protein>
    <submittedName>
        <fullName evidence="5">Putative 30S ribosomal protein S13</fullName>
    </submittedName>
</protein>
<keyword evidence="2 5" id="KW-0689">Ribosomal protein</keyword>
<dbReference type="Pfam" id="PF00416">
    <property type="entry name" value="Ribosomal_S13"/>
    <property type="match status" value="1"/>
</dbReference>
<dbReference type="InterPro" id="IPR018269">
    <property type="entry name" value="Ribosomal_uS13_CS"/>
</dbReference>
<evidence type="ECO:0000256" key="1">
    <source>
        <dbReference type="ARBA" id="ARBA00008080"/>
    </source>
</evidence>
<dbReference type="InterPro" id="IPR010979">
    <property type="entry name" value="Ribosomal_uS13-like_H2TH"/>
</dbReference>
<dbReference type="PANTHER" id="PTHR10871:SF3">
    <property type="entry name" value="SMALL RIBOSOMAL SUBUNIT PROTEIN US13"/>
    <property type="match status" value="1"/>
</dbReference>
<evidence type="ECO:0000256" key="3">
    <source>
        <dbReference type="ARBA" id="ARBA00023274"/>
    </source>
</evidence>
<dbReference type="SUPFAM" id="SSF46946">
    <property type="entry name" value="S13-like H2TH domain"/>
    <property type="match status" value="1"/>
</dbReference>
<dbReference type="GO" id="GO:0003735">
    <property type="term" value="F:structural constituent of ribosome"/>
    <property type="evidence" value="ECO:0007669"/>
    <property type="project" value="InterPro"/>
</dbReference>
<dbReference type="EMBL" id="KP869617">
    <property type="protein sequence ID" value="AKC94889.1"/>
    <property type="molecule type" value="Genomic_DNA"/>
</dbReference>
<dbReference type="InterPro" id="IPR001892">
    <property type="entry name" value="Ribosomal_uS13"/>
</dbReference>
<evidence type="ECO:0000256" key="2">
    <source>
        <dbReference type="ARBA" id="ARBA00022980"/>
    </source>
</evidence>
<proteinExistence type="inferred from homology"/>